<name>A0ABS6JZF4_9BACI</name>
<feature type="transmembrane region" description="Helical" evidence="8">
    <location>
        <begin position="35"/>
        <end position="54"/>
    </location>
</feature>
<evidence type="ECO:0000256" key="5">
    <source>
        <dbReference type="ARBA" id="ARBA00022989"/>
    </source>
</evidence>
<feature type="transmembrane region" description="Helical" evidence="8">
    <location>
        <begin position="232"/>
        <end position="255"/>
    </location>
</feature>
<feature type="transmembrane region" description="Helical" evidence="8">
    <location>
        <begin position="533"/>
        <end position="554"/>
    </location>
</feature>
<evidence type="ECO:0000256" key="3">
    <source>
        <dbReference type="ARBA" id="ARBA00022692"/>
    </source>
</evidence>
<proteinExistence type="inferred from homology"/>
<evidence type="ECO:0000256" key="4">
    <source>
        <dbReference type="ARBA" id="ARBA00022982"/>
    </source>
</evidence>
<dbReference type="InterPro" id="IPR023615">
    <property type="entry name" value="Cyt_c_Oxase_su1_BS"/>
</dbReference>
<keyword evidence="5 8" id="KW-1133">Transmembrane helix</keyword>
<gene>
    <name evidence="10" type="ORF">KS407_20420</name>
</gene>
<dbReference type="SUPFAM" id="SSF81442">
    <property type="entry name" value="Cytochrome c oxidase subunit I-like"/>
    <property type="match status" value="1"/>
</dbReference>
<dbReference type="PANTHER" id="PTHR10422:SF40">
    <property type="entry name" value="CYTOCHROME C OXIDASE SUBUNIT I"/>
    <property type="match status" value="1"/>
</dbReference>
<comment type="similarity">
    <text evidence="7">Belongs to the heme-copper respiratory oxidase family.</text>
</comment>
<accession>A0ABS6JZF4</accession>
<dbReference type="InterPro" id="IPR000883">
    <property type="entry name" value="Cyt_C_Oxase_1"/>
</dbReference>
<evidence type="ECO:0000313" key="11">
    <source>
        <dbReference type="Proteomes" id="UP000790580"/>
    </source>
</evidence>
<organism evidence="10 11">
    <name type="scientific">Evansella alkalicola</name>
    <dbReference type="NCBI Taxonomy" id="745819"/>
    <lineage>
        <taxon>Bacteria</taxon>
        <taxon>Bacillati</taxon>
        <taxon>Bacillota</taxon>
        <taxon>Bacilli</taxon>
        <taxon>Bacillales</taxon>
        <taxon>Bacillaceae</taxon>
        <taxon>Evansella</taxon>
    </lineage>
</organism>
<feature type="transmembrane region" description="Helical" evidence="8">
    <location>
        <begin position="389"/>
        <end position="409"/>
    </location>
</feature>
<feature type="transmembrane region" description="Helical" evidence="8">
    <location>
        <begin position="150"/>
        <end position="172"/>
    </location>
</feature>
<keyword evidence="6 8" id="KW-0472">Membrane</keyword>
<feature type="domain" description="Cytochrome oxidase subunit I profile" evidence="9">
    <location>
        <begin position="27"/>
        <end position="504"/>
    </location>
</feature>
<evidence type="ECO:0000256" key="1">
    <source>
        <dbReference type="ARBA" id="ARBA00004141"/>
    </source>
</evidence>
<keyword evidence="3 7" id="KW-0812">Transmembrane</keyword>
<dbReference type="EMBL" id="JAHQCR010000086">
    <property type="protein sequence ID" value="MBU9723790.1"/>
    <property type="molecule type" value="Genomic_DNA"/>
</dbReference>
<keyword evidence="7" id="KW-0479">Metal-binding</keyword>
<keyword evidence="11" id="KW-1185">Reference proteome</keyword>
<evidence type="ECO:0000256" key="7">
    <source>
        <dbReference type="RuleBase" id="RU000370"/>
    </source>
</evidence>
<dbReference type="Pfam" id="PF00115">
    <property type="entry name" value="COX1"/>
    <property type="match status" value="1"/>
</dbReference>
<evidence type="ECO:0000256" key="2">
    <source>
        <dbReference type="ARBA" id="ARBA00022660"/>
    </source>
</evidence>
<feature type="transmembrane region" description="Helical" evidence="8">
    <location>
        <begin position="350"/>
        <end position="369"/>
    </location>
</feature>
<dbReference type="PRINTS" id="PR01165">
    <property type="entry name" value="CYCOXIDASEI"/>
</dbReference>
<keyword evidence="7" id="KW-0349">Heme</keyword>
<dbReference type="Gene3D" id="1.20.210.10">
    <property type="entry name" value="Cytochrome c oxidase-like, subunit I domain"/>
    <property type="match status" value="1"/>
</dbReference>
<feature type="transmembrane region" description="Helical" evidence="8">
    <location>
        <begin position="184"/>
        <end position="212"/>
    </location>
</feature>
<protein>
    <submittedName>
        <fullName evidence="10">B(O/a)3-type cytochrome-c oxidase subunit 1</fullName>
    </submittedName>
</protein>
<sequence>MNQSNLAINSLNDSDNNINVLVDPKDRKLSMVHMYVAFVAFIIGVFGGLLQGLARGGMIELPSWLGYYQILTAHGVLLALVFTTFFIYGFFFAGMGKTHGAFSNRLRKIGWAGYITMLAGTIITTIMILLNEASVLYTFYVPLQAHSLFYVGLTLVIVGSWIASAALLTHYFKWKKANPGKPTPLFGFMTTATLILWIVAGLGVATSVLYQILPWALGLTDEVNVLLTRTLFWYFGHPLVYFWIMPAYMIWYVVIPKVIGGRLFSSSLARLAFILFLLFSIPVGFHHQLMESGISELWKFIQTVLTFVVVVPSLLTAFSIFATFEQTAREKGGKGIIGWIKTLPWGDVRFFAPFMGMLAFIPAGAGGIINASFQLNAVVHNTLWVVGHFHLTVGTTVLLTFFGAAYWLIPALTGRRFTKHANRCGIVQTWLWMIGMFFMSGAMHLLGLFGAPRRTAYATYGDHPQALQWFEGIFASHITVAIGGVILTAAGVLMFYNFIYLAFRAPKGNTEFPITPDPDDTPHIPAFLENWKLWIGIVILLIIFAYTIPVYEMIVDAPPGSPPFNFLIR</sequence>
<comment type="subcellular location">
    <subcellularLocation>
        <location evidence="1">Membrane</location>
        <topology evidence="1">Multi-pass membrane protein</topology>
    </subcellularLocation>
</comment>
<feature type="transmembrane region" description="Helical" evidence="8">
    <location>
        <begin position="111"/>
        <end position="130"/>
    </location>
</feature>
<dbReference type="InterPro" id="IPR033943">
    <property type="entry name" value="Ba3-like_Oxidase_I"/>
</dbReference>
<keyword evidence="7" id="KW-0813">Transport</keyword>
<dbReference type="PROSITE" id="PS50855">
    <property type="entry name" value="COX1"/>
    <property type="match status" value="1"/>
</dbReference>
<dbReference type="CDD" id="cd01660">
    <property type="entry name" value="ba3-like_Oxidase_I"/>
    <property type="match status" value="1"/>
</dbReference>
<keyword evidence="4 7" id="KW-0249">Electron transport</keyword>
<feature type="transmembrane region" description="Helical" evidence="8">
    <location>
        <begin position="267"/>
        <end position="285"/>
    </location>
</feature>
<dbReference type="PANTHER" id="PTHR10422">
    <property type="entry name" value="CYTOCHROME C OXIDASE SUBUNIT 1"/>
    <property type="match status" value="1"/>
</dbReference>
<feature type="transmembrane region" description="Helical" evidence="8">
    <location>
        <begin position="472"/>
        <end position="499"/>
    </location>
</feature>
<evidence type="ECO:0000256" key="8">
    <source>
        <dbReference type="SAM" id="Phobius"/>
    </source>
</evidence>
<keyword evidence="7" id="KW-0408">Iron</keyword>
<dbReference type="InterPro" id="IPR036927">
    <property type="entry name" value="Cyt_c_oxase-like_su1_sf"/>
</dbReference>
<feature type="transmembrane region" description="Helical" evidence="8">
    <location>
        <begin position="297"/>
        <end position="324"/>
    </location>
</feature>
<dbReference type="Proteomes" id="UP000790580">
    <property type="component" value="Unassembled WGS sequence"/>
</dbReference>
<dbReference type="PROSITE" id="PS00077">
    <property type="entry name" value="COX1_CUB"/>
    <property type="match status" value="1"/>
</dbReference>
<keyword evidence="2 7" id="KW-0679">Respiratory chain</keyword>
<reference evidence="10 11" key="1">
    <citation type="submission" date="2021-06" db="EMBL/GenBank/DDBJ databases">
        <title>Bacillus sp. RD4P76, an endophyte from a halophyte.</title>
        <authorList>
            <person name="Sun J.-Q."/>
        </authorList>
    </citation>
    <scope>NUCLEOTIDE SEQUENCE [LARGE SCALE GENOMIC DNA]</scope>
    <source>
        <strain evidence="10 11">JCM 17098</strain>
    </source>
</reference>
<evidence type="ECO:0000313" key="10">
    <source>
        <dbReference type="EMBL" id="MBU9723790.1"/>
    </source>
</evidence>
<comment type="caution">
    <text evidence="10">The sequence shown here is derived from an EMBL/GenBank/DDBJ whole genome shotgun (WGS) entry which is preliminary data.</text>
</comment>
<feature type="transmembrane region" description="Helical" evidence="8">
    <location>
        <begin position="430"/>
        <end position="452"/>
    </location>
</feature>
<evidence type="ECO:0000259" key="9">
    <source>
        <dbReference type="PROSITE" id="PS50855"/>
    </source>
</evidence>
<evidence type="ECO:0000256" key="6">
    <source>
        <dbReference type="ARBA" id="ARBA00023136"/>
    </source>
</evidence>
<dbReference type="InterPro" id="IPR023616">
    <property type="entry name" value="Cyt_c_oxase-like_su1_dom"/>
</dbReference>
<feature type="transmembrane region" description="Helical" evidence="8">
    <location>
        <begin position="66"/>
        <end position="91"/>
    </location>
</feature>